<feature type="transmembrane region" description="Helical" evidence="8">
    <location>
        <begin position="553"/>
        <end position="574"/>
    </location>
</feature>
<dbReference type="EMBL" id="JANBOI010002221">
    <property type="protein sequence ID" value="KAJ1723516.1"/>
    <property type="molecule type" value="Genomic_DNA"/>
</dbReference>
<feature type="transmembrane region" description="Helical" evidence="8">
    <location>
        <begin position="406"/>
        <end position="423"/>
    </location>
</feature>
<dbReference type="AlphaFoldDB" id="A0A9W7Y1Z1"/>
<dbReference type="Pfam" id="PF00664">
    <property type="entry name" value="ABC_membrane"/>
    <property type="match status" value="1"/>
</dbReference>
<comment type="subcellular location">
    <subcellularLocation>
        <location evidence="1">Membrane</location>
        <topology evidence="1">Multi-pass membrane protein</topology>
    </subcellularLocation>
</comment>
<evidence type="ECO:0000256" key="6">
    <source>
        <dbReference type="ARBA" id="ARBA00022989"/>
    </source>
</evidence>
<dbReference type="InterPro" id="IPR011527">
    <property type="entry name" value="ABC1_TM_dom"/>
</dbReference>
<feature type="transmembrane region" description="Helical" evidence="8">
    <location>
        <begin position="61"/>
        <end position="83"/>
    </location>
</feature>
<dbReference type="SUPFAM" id="SSF52540">
    <property type="entry name" value="P-loop containing nucleoside triphosphate hydrolases"/>
    <property type="match status" value="1"/>
</dbReference>
<feature type="transmembrane region" description="Helical" evidence="8">
    <location>
        <begin position="157"/>
        <end position="177"/>
    </location>
</feature>
<keyword evidence="4" id="KW-0547">Nucleotide-binding</keyword>
<keyword evidence="11" id="KW-1185">Reference proteome</keyword>
<dbReference type="InterPro" id="IPR003439">
    <property type="entry name" value="ABC_transporter-like_ATP-bd"/>
</dbReference>
<dbReference type="Pfam" id="PF00005">
    <property type="entry name" value="ABC_tran"/>
    <property type="match status" value="1"/>
</dbReference>
<dbReference type="FunFam" id="1.20.1560.10:FF:000006">
    <property type="entry name" value="ATP-binding cassette, sub-family C (CFTR/MRP), member 9"/>
    <property type="match status" value="1"/>
</dbReference>
<proteinExistence type="predicted"/>
<feature type="transmembrane region" description="Helical" evidence="8">
    <location>
        <begin position="511"/>
        <end position="533"/>
    </location>
</feature>
<organism evidence="10 11">
    <name type="scientific">Coemansia biformis</name>
    <dbReference type="NCBI Taxonomy" id="1286918"/>
    <lineage>
        <taxon>Eukaryota</taxon>
        <taxon>Fungi</taxon>
        <taxon>Fungi incertae sedis</taxon>
        <taxon>Zoopagomycota</taxon>
        <taxon>Kickxellomycotina</taxon>
        <taxon>Kickxellomycetes</taxon>
        <taxon>Kickxellales</taxon>
        <taxon>Kickxellaceae</taxon>
        <taxon>Coemansia</taxon>
    </lineage>
</organism>
<protein>
    <recommendedName>
        <fullName evidence="9">ABC transmembrane type-1 domain-containing protein</fullName>
    </recommendedName>
</protein>
<dbReference type="InterPro" id="IPR044746">
    <property type="entry name" value="ABCC_6TM_D1"/>
</dbReference>
<dbReference type="Gene3D" id="1.20.1560.10">
    <property type="entry name" value="ABC transporter type 1, transmembrane domain"/>
    <property type="match status" value="1"/>
</dbReference>
<sequence length="682" mass="75480">MSSLCPAGSEGWGPLSPSRPVDFTSCFQYGALSVGLSTAFLAVAAVRLFRLKSKPQLPHELVAGGILRAKLLATATVMAVSAAELVAVWAQYPLVSVFTIAMALQTVAAVVAARLHYREQLVSPIASTLLLLYWLAGGALALMRLRTAVATGLADSSPVTLAPSAGYALLALLMLVLECQSKPQELYELLNEDDSLRDSDDVKHSYRAPEERANLFSRLTFAWLDPMLDEGLKRPLQMEDTCELSKRYYPEVATVKFRRNWEASIKSGRPGLIWTTICTYWREWTVSMVWQIIGDMTPFLNPILLSHLIGFVSTYNSDQAEPIENGYFYAVAMCGVSMIITLANQQHYASNQHFEMLLRVNFMTAVYRKALVLSNDTRKEHNIGGIVTHMSTDATRAAVFTSYNTYDMLMAPVQLVLAMYMLYRTLGWSIFVGVLAMAFSAPITARVIQKLGAINKELVEYRDRRMKLMNEVLSGIRIIKLYAWETPFIKRINDVRLGLELDSIRRYGSVLTVHSFVTSLLPFIVTFSTYTIYSTSGNESHGPLNPQLVFVSLALFNMLRAPLSTCTGLINSFVNARESYRRLHVFLTAEEIDFTAIGHAPYDRDSPTASTSDVLVSVNSGTFKWLSADEPVLRDISIQCKRDELVAVIGRVGAGKSSLVSAILGDMIKCSGTVSVCGTIAY</sequence>
<dbReference type="GO" id="GO:0016887">
    <property type="term" value="F:ATP hydrolysis activity"/>
    <property type="evidence" value="ECO:0007669"/>
    <property type="project" value="InterPro"/>
</dbReference>
<keyword evidence="5" id="KW-0067">ATP-binding</keyword>
<feature type="transmembrane region" description="Helical" evidence="8">
    <location>
        <begin position="89"/>
        <end position="113"/>
    </location>
</feature>
<feature type="transmembrane region" description="Helical" evidence="8">
    <location>
        <begin position="125"/>
        <end position="145"/>
    </location>
</feature>
<dbReference type="CDD" id="cd18579">
    <property type="entry name" value="ABC_6TM_ABCC_D1"/>
    <property type="match status" value="1"/>
</dbReference>
<dbReference type="InterPro" id="IPR027417">
    <property type="entry name" value="P-loop_NTPase"/>
</dbReference>
<dbReference type="Pfam" id="PF24357">
    <property type="entry name" value="TMD0_ABC"/>
    <property type="match status" value="1"/>
</dbReference>
<dbReference type="GO" id="GO:0016020">
    <property type="term" value="C:membrane"/>
    <property type="evidence" value="ECO:0007669"/>
    <property type="project" value="UniProtKB-SubCell"/>
</dbReference>
<evidence type="ECO:0000313" key="10">
    <source>
        <dbReference type="EMBL" id="KAJ1723516.1"/>
    </source>
</evidence>
<feature type="non-terminal residue" evidence="10">
    <location>
        <position position="682"/>
    </location>
</feature>
<dbReference type="InterPro" id="IPR056227">
    <property type="entry name" value="TMD0_ABC"/>
</dbReference>
<evidence type="ECO:0000256" key="4">
    <source>
        <dbReference type="ARBA" id="ARBA00022741"/>
    </source>
</evidence>
<evidence type="ECO:0000256" key="5">
    <source>
        <dbReference type="ARBA" id="ARBA00022840"/>
    </source>
</evidence>
<name>A0A9W7Y1Z1_9FUNG</name>
<evidence type="ECO:0000256" key="8">
    <source>
        <dbReference type="SAM" id="Phobius"/>
    </source>
</evidence>
<feature type="domain" description="ABC transmembrane type-1" evidence="9">
    <location>
        <begin position="286"/>
        <end position="575"/>
    </location>
</feature>
<feature type="transmembrane region" description="Helical" evidence="8">
    <location>
        <begin position="27"/>
        <end position="49"/>
    </location>
</feature>
<dbReference type="InterPro" id="IPR036640">
    <property type="entry name" value="ABC1_TM_sf"/>
</dbReference>
<feature type="transmembrane region" description="Helical" evidence="8">
    <location>
        <begin position="298"/>
        <end position="315"/>
    </location>
</feature>
<keyword evidence="6 8" id="KW-1133">Transmembrane helix</keyword>
<dbReference type="PANTHER" id="PTHR24223">
    <property type="entry name" value="ATP-BINDING CASSETTE SUB-FAMILY C"/>
    <property type="match status" value="1"/>
</dbReference>
<comment type="caution">
    <text evidence="10">The sequence shown here is derived from an EMBL/GenBank/DDBJ whole genome shotgun (WGS) entry which is preliminary data.</text>
</comment>
<keyword evidence="2" id="KW-0813">Transport</keyword>
<keyword evidence="3 8" id="KW-0812">Transmembrane</keyword>
<dbReference type="Gene3D" id="3.40.50.300">
    <property type="entry name" value="P-loop containing nucleotide triphosphate hydrolases"/>
    <property type="match status" value="1"/>
</dbReference>
<evidence type="ECO:0000259" key="9">
    <source>
        <dbReference type="PROSITE" id="PS50929"/>
    </source>
</evidence>
<evidence type="ECO:0000256" key="7">
    <source>
        <dbReference type="ARBA" id="ARBA00023136"/>
    </source>
</evidence>
<evidence type="ECO:0000313" key="11">
    <source>
        <dbReference type="Proteomes" id="UP001143981"/>
    </source>
</evidence>
<evidence type="ECO:0000256" key="2">
    <source>
        <dbReference type="ARBA" id="ARBA00022448"/>
    </source>
</evidence>
<dbReference type="Proteomes" id="UP001143981">
    <property type="component" value="Unassembled WGS sequence"/>
</dbReference>
<dbReference type="SUPFAM" id="SSF90123">
    <property type="entry name" value="ABC transporter transmembrane region"/>
    <property type="match status" value="1"/>
</dbReference>
<dbReference type="GO" id="GO:0140359">
    <property type="term" value="F:ABC-type transporter activity"/>
    <property type="evidence" value="ECO:0007669"/>
    <property type="project" value="InterPro"/>
</dbReference>
<feature type="transmembrane region" description="Helical" evidence="8">
    <location>
        <begin position="327"/>
        <end position="344"/>
    </location>
</feature>
<keyword evidence="7 8" id="KW-0472">Membrane</keyword>
<feature type="transmembrane region" description="Helical" evidence="8">
    <location>
        <begin position="429"/>
        <end position="448"/>
    </location>
</feature>
<gene>
    <name evidence="10" type="ORF">LPJ61_005819</name>
</gene>
<dbReference type="InterPro" id="IPR050173">
    <property type="entry name" value="ABC_transporter_C-like"/>
</dbReference>
<dbReference type="PROSITE" id="PS50929">
    <property type="entry name" value="ABC_TM1F"/>
    <property type="match status" value="1"/>
</dbReference>
<dbReference type="GO" id="GO:0005524">
    <property type="term" value="F:ATP binding"/>
    <property type="evidence" value="ECO:0007669"/>
    <property type="project" value="UniProtKB-KW"/>
</dbReference>
<reference evidence="10" key="1">
    <citation type="submission" date="2022-07" db="EMBL/GenBank/DDBJ databases">
        <title>Phylogenomic reconstructions and comparative analyses of Kickxellomycotina fungi.</title>
        <authorList>
            <person name="Reynolds N.K."/>
            <person name="Stajich J.E."/>
            <person name="Barry K."/>
            <person name="Grigoriev I.V."/>
            <person name="Crous P."/>
            <person name="Smith M.E."/>
        </authorList>
    </citation>
    <scope>NUCLEOTIDE SEQUENCE</scope>
    <source>
        <strain evidence="10">BCRC 34381</strain>
    </source>
</reference>
<evidence type="ECO:0000256" key="3">
    <source>
        <dbReference type="ARBA" id="ARBA00022692"/>
    </source>
</evidence>
<dbReference type="OrthoDB" id="6500128at2759"/>
<evidence type="ECO:0000256" key="1">
    <source>
        <dbReference type="ARBA" id="ARBA00004141"/>
    </source>
</evidence>
<accession>A0A9W7Y1Z1</accession>